<organism evidence="1 2">
    <name type="scientific">Ilyodon furcidens</name>
    <name type="common">goldbreast splitfin</name>
    <dbReference type="NCBI Taxonomy" id="33524"/>
    <lineage>
        <taxon>Eukaryota</taxon>
        <taxon>Metazoa</taxon>
        <taxon>Chordata</taxon>
        <taxon>Craniata</taxon>
        <taxon>Vertebrata</taxon>
        <taxon>Euteleostomi</taxon>
        <taxon>Actinopterygii</taxon>
        <taxon>Neopterygii</taxon>
        <taxon>Teleostei</taxon>
        <taxon>Neoteleostei</taxon>
        <taxon>Acanthomorphata</taxon>
        <taxon>Ovalentaria</taxon>
        <taxon>Atherinomorphae</taxon>
        <taxon>Cyprinodontiformes</taxon>
        <taxon>Goodeidae</taxon>
        <taxon>Ilyodon</taxon>
    </lineage>
</organism>
<reference evidence="1 2" key="1">
    <citation type="submission" date="2021-06" db="EMBL/GenBank/DDBJ databases">
        <authorList>
            <person name="Palmer J.M."/>
        </authorList>
    </citation>
    <scope>NUCLEOTIDE SEQUENCE [LARGE SCALE GENOMIC DNA]</scope>
    <source>
        <strain evidence="2">if_2019</strain>
        <tissue evidence="1">Muscle</tissue>
    </source>
</reference>
<name>A0ABV0VA39_9TELE</name>
<protein>
    <submittedName>
        <fullName evidence="1">Uncharacterized protein</fullName>
    </submittedName>
</protein>
<dbReference type="EMBL" id="JAHRIQ010100569">
    <property type="protein sequence ID" value="MEQ2253874.1"/>
    <property type="molecule type" value="Genomic_DNA"/>
</dbReference>
<evidence type="ECO:0000313" key="1">
    <source>
        <dbReference type="EMBL" id="MEQ2253874.1"/>
    </source>
</evidence>
<comment type="caution">
    <text evidence="1">The sequence shown here is derived from an EMBL/GenBank/DDBJ whole genome shotgun (WGS) entry which is preliminary data.</text>
</comment>
<proteinExistence type="predicted"/>
<sequence length="90" mass="10117">MTVVSLQLQDFGGLSSFRFIHLPFNSDQLGHFQSIMSSIKARFLECRRGSLQLLQSYHGPIGCSAYPVCQFSWTAISCQVCSWSMSSMSR</sequence>
<gene>
    <name evidence="1" type="ORF">ILYODFUR_037037</name>
</gene>
<accession>A0ABV0VA39</accession>
<keyword evidence="2" id="KW-1185">Reference proteome</keyword>
<evidence type="ECO:0000313" key="2">
    <source>
        <dbReference type="Proteomes" id="UP001482620"/>
    </source>
</evidence>
<dbReference type="Proteomes" id="UP001482620">
    <property type="component" value="Unassembled WGS sequence"/>
</dbReference>